<dbReference type="GO" id="GO:0004540">
    <property type="term" value="F:RNA nuclease activity"/>
    <property type="evidence" value="ECO:0007669"/>
    <property type="project" value="InterPro"/>
</dbReference>
<dbReference type="AlphaFoldDB" id="A0A450SAE9"/>
<evidence type="ECO:0000313" key="5">
    <source>
        <dbReference type="EMBL" id="VFK08265.1"/>
    </source>
</evidence>
<feature type="region of interest" description="Disordered" evidence="1">
    <location>
        <begin position="19"/>
        <end position="41"/>
    </location>
</feature>
<dbReference type="Gene3D" id="3.40.50.1010">
    <property type="entry name" value="5'-nuclease"/>
    <property type="match status" value="1"/>
</dbReference>
<accession>A0A450SAE9</accession>
<protein>
    <submittedName>
        <fullName evidence="3">NYN domain-containing protein</fullName>
    </submittedName>
</protein>
<evidence type="ECO:0000313" key="3">
    <source>
        <dbReference type="EMBL" id="VFJ48989.1"/>
    </source>
</evidence>
<proteinExistence type="predicted"/>
<sequence>MGGELAVVCRLDHSYNPSRIKKRPPARYNPRGPRLRVRSRPPFPAPAMPDYAILIDAGFLKRKLGSRDNPVDAARIATFIERLCAHERLVSLRLHRIYYYDAPPLTTKIQKPLNGGAINFSATDLAKTNRMLLAQLARFEFVSLRLGEVVHRGWQVPARFLPGKQDSVTLTHEHLKPNIQQKGVDMRIGLDIASLTLKRHAGIIVLVTGDSDFVPAMKFARREGAQLYLVTLGQSVREDMVEHADLILTVDLAIK</sequence>
<reference evidence="3" key="1">
    <citation type="submission" date="2019-02" db="EMBL/GenBank/DDBJ databases">
        <authorList>
            <person name="Gruber-Vodicka R. H."/>
            <person name="Seah K. B. B."/>
        </authorList>
    </citation>
    <scope>NUCLEOTIDE SEQUENCE</scope>
    <source>
        <strain evidence="3">BECK_BZ163</strain>
        <strain evidence="5">BECK_BZ164</strain>
        <strain evidence="4">BECK_BZ165</strain>
    </source>
</reference>
<evidence type="ECO:0000256" key="1">
    <source>
        <dbReference type="SAM" id="MobiDB-lite"/>
    </source>
</evidence>
<gene>
    <name evidence="3" type="ORF">BECKFM1743A_GA0114220_100655</name>
    <name evidence="5" type="ORF">BECKFM1743B_GA0114221_100645</name>
    <name evidence="4" type="ORF">BECKFM1743C_GA0114222_100705</name>
</gene>
<organism evidence="3">
    <name type="scientific">Candidatus Kentrum sp. FM</name>
    <dbReference type="NCBI Taxonomy" id="2126340"/>
    <lineage>
        <taxon>Bacteria</taxon>
        <taxon>Pseudomonadati</taxon>
        <taxon>Pseudomonadota</taxon>
        <taxon>Gammaproteobacteria</taxon>
        <taxon>Candidatus Kentrum</taxon>
    </lineage>
</organism>
<dbReference type="EMBL" id="CAADEZ010000065">
    <property type="protein sequence ID" value="VFJ48989.1"/>
    <property type="molecule type" value="Genomic_DNA"/>
</dbReference>
<evidence type="ECO:0000259" key="2">
    <source>
        <dbReference type="Pfam" id="PF01936"/>
    </source>
</evidence>
<dbReference type="Pfam" id="PF01936">
    <property type="entry name" value="NYN"/>
    <property type="match status" value="1"/>
</dbReference>
<dbReference type="EMBL" id="CAADFL010000064">
    <property type="protein sequence ID" value="VFK08265.1"/>
    <property type="molecule type" value="Genomic_DNA"/>
</dbReference>
<feature type="domain" description="NYN" evidence="2">
    <location>
        <begin position="174"/>
        <end position="244"/>
    </location>
</feature>
<dbReference type="CDD" id="cd18722">
    <property type="entry name" value="PIN_NicB-like"/>
    <property type="match status" value="1"/>
</dbReference>
<evidence type="ECO:0000313" key="4">
    <source>
        <dbReference type="EMBL" id="VFJ49355.1"/>
    </source>
</evidence>
<name>A0A450SAE9_9GAMM</name>
<dbReference type="InterPro" id="IPR021139">
    <property type="entry name" value="NYN"/>
</dbReference>
<dbReference type="EMBL" id="CAADFA010000070">
    <property type="protein sequence ID" value="VFJ49355.1"/>
    <property type="molecule type" value="Genomic_DNA"/>
</dbReference>